<dbReference type="Proteomes" id="UP000277326">
    <property type="component" value="Unassembled WGS sequence"/>
</dbReference>
<reference evidence="1 2" key="1">
    <citation type="journal article" date="2015" name="Stand. Genomic Sci.">
        <title>Genomic Encyclopedia of Bacterial and Archaeal Type Strains, Phase III: the genomes of soil and plant-associated and newly described type strains.</title>
        <authorList>
            <person name="Whitman W.B."/>
            <person name="Woyke T."/>
            <person name="Klenk H.P."/>
            <person name="Zhou Y."/>
            <person name="Lilburn T.G."/>
            <person name="Beck B.J."/>
            <person name="De Vos P."/>
            <person name="Vandamme P."/>
            <person name="Eisen J.A."/>
            <person name="Garrity G."/>
            <person name="Hugenholtz P."/>
            <person name="Kyrpides N.C."/>
        </authorList>
    </citation>
    <scope>NUCLEOTIDE SEQUENCE [LARGE SCALE GENOMIC DNA]</scope>
    <source>
        <strain evidence="1 2">CGMCC 1.10124</strain>
    </source>
</reference>
<dbReference type="GeneID" id="44638251"/>
<comment type="caution">
    <text evidence="1">The sequence shown here is derived from an EMBL/GenBank/DDBJ whole genome shotgun (WGS) entry which is preliminary data.</text>
</comment>
<proteinExistence type="predicted"/>
<dbReference type="EMBL" id="REFS01000004">
    <property type="protein sequence ID" value="RMB13950.1"/>
    <property type="molecule type" value="Genomic_DNA"/>
</dbReference>
<organism evidence="1 2">
    <name type="scientific">Haloplanus aerogenes</name>
    <dbReference type="NCBI Taxonomy" id="660522"/>
    <lineage>
        <taxon>Archaea</taxon>
        <taxon>Methanobacteriati</taxon>
        <taxon>Methanobacteriota</taxon>
        <taxon>Stenosarchaea group</taxon>
        <taxon>Halobacteria</taxon>
        <taxon>Halobacteriales</taxon>
        <taxon>Haloferacaceae</taxon>
        <taxon>Haloplanus</taxon>
    </lineage>
</organism>
<dbReference type="RefSeq" id="WP_166033638.1">
    <property type="nucleotide sequence ID" value="NZ_CP034145.1"/>
</dbReference>
<protein>
    <submittedName>
        <fullName evidence="1">Uncharacterized protein</fullName>
    </submittedName>
</protein>
<evidence type="ECO:0000313" key="2">
    <source>
        <dbReference type="Proteomes" id="UP000277326"/>
    </source>
</evidence>
<sequence>MDSATLGRLAEQYPWSSWVVWDDSFPDDDCVEECPERLFEFVQNHAEMLTGETVFVGLNRSDDLPAPFSNFHAPTRTHYDYRLKEFVQDGGLRRLHGAYMTDLVDEVDADSHNVDATDEDVAVLLEQLQLLGADEYHLICFGNDPFDALVEYFDVDVSAHPPELRCATVALDGLMLHLYRVWFYGLYGANQDKVAVLERQLQTLNEQVV</sequence>
<gene>
    <name evidence="1" type="ORF">ATH50_2394</name>
</gene>
<name>A0A3M0D0Q0_9EURY</name>
<dbReference type="OrthoDB" id="346066at2157"/>
<evidence type="ECO:0000313" key="1">
    <source>
        <dbReference type="EMBL" id="RMB13950.1"/>
    </source>
</evidence>
<dbReference type="AlphaFoldDB" id="A0A3M0D0Q0"/>
<accession>A0A3M0D0Q0</accession>